<dbReference type="HOGENOM" id="CLU_090389_10_2_10"/>
<dbReference type="eggNOG" id="COG3118">
    <property type="taxonomic scope" value="Bacteria"/>
</dbReference>
<dbReference type="Gene3D" id="3.40.30.10">
    <property type="entry name" value="Glutaredoxin"/>
    <property type="match status" value="1"/>
</dbReference>
<keyword evidence="7" id="KW-0732">Signal</keyword>
<keyword evidence="2" id="KW-0813">Transport</keyword>
<evidence type="ECO:0000256" key="7">
    <source>
        <dbReference type="SAM" id="SignalP"/>
    </source>
</evidence>
<dbReference type="CDD" id="cd02947">
    <property type="entry name" value="TRX_family"/>
    <property type="match status" value="1"/>
</dbReference>
<dbReference type="AlphaFoldDB" id="F8WW12"/>
<evidence type="ECO:0000256" key="4">
    <source>
        <dbReference type="ARBA" id="ARBA00023157"/>
    </source>
</evidence>
<comment type="similarity">
    <text evidence="1">Belongs to the thioredoxin family.</text>
</comment>
<feature type="domain" description="Thioredoxin" evidence="8">
    <location>
        <begin position="19"/>
        <end position="142"/>
    </location>
</feature>
<feature type="chain" id="PRO_5003379708" description="Thioredoxin" evidence="7">
    <location>
        <begin position="29"/>
        <end position="143"/>
    </location>
</feature>
<keyword evidence="4" id="KW-1015">Disulfide bond</keyword>
<comment type="caution">
    <text evidence="9">The sequence shown here is derived from an EMBL/GenBank/DDBJ whole genome shotgun (WGS) entry which is preliminary data.</text>
</comment>
<evidence type="ECO:0000256" key="5">
    <source>
        <dbReference type="ARBA" id="ARBA00023284"/>
    </source>
</evidence>
<name>F8WW12_9BACT</name>
<accession>F8WW12</accession>
<keyword evidence="3" id="KW-0249">Electron transport</keyword>
<dbReference type="Proteomes" id="UP000006420">
    <property type="component" value="Unassembled WGS sequence"/>
</dbReference>
<evidence type="ECO:0000256" key="3">
    <source>
        <dbReference type="ARBA" id="ARBA00022982"/>
    </source>
</evidence>
<evidence type="ECO:0000256" key="1">
    <source>
        <dbReference type="ARBA" id="ARBA00008987"/>
    </source>
</evidence>
<dbReference type="SUPFAM" id="SSF52833">
    <property type="entry name" value="Thioredoxin-like"/>
    <property type="match status" value="1"/>
</dbReference>
<dbReference type="InterPro" id="IPR013766">
    <property type="entry name" value="Thioredoxin_domain"/>
</dbReference>
<dbReference type="PANTHER" id="PTHR45663:SF11">
    <property type="entry name" value="GEO12009P1"/>
    <property type="match status" value="1"/>
</dbReference>
<dbReference type="PANTHER" id="PTHR45663">
    <property type="entry name" value="GEO12009P1"/>
    <property type="match status" value="1"/>
</dbReference>
<organism evidence="9 10">
    <name type="scientific">Dysgonomonas mossii DSM 22836</name>
    <dbReference type="NCBI Taxonomy" id="742767"/>
    <lineage>
        <taxon>Bacteria</taxon>
        <taxon>Pseudomonadati</taxon>
        <taxon>Bacteroidota</taxon>
        <taxon>Bacteroidia</taxon>
        <taxon>Bacteroidales</taxon>
        <taxon>Dysgonomonadaceae</taxon>
        <taxon>Dysgonomonas</taxon>
    </lineage>
</organism>
<evidence type="ECO:0000256" key="6">
    <source>
        <dbReference type="NCBIfam" id="TIGR01068"/>
    </source>
</evidence>
<dbReference type="PROSITE" id="PS51352">
    <property type="entry name" value="THIOREDOXIN_2"/>
    <property type="match status" value="1"/>
</dbReference>
<dbReference type="GO" id="GO:0005737">
    <property type="term" value="C:cytoplasm"/>
    <property type="evidence" value="ECO:0007669"/>
    <property type="project" value="TreeGrafter"/>
</dbReference>
<dbReference type="EMBL" id="ADLW01000001">
    <property type="protein sequence ID" value="EGK06627.1"/>
    <property type="molecule type" value="Genomic_DNA"/>
</dbReference>
<evidence type="ECO:0000256" key="2">
    <source>
        <dbReference type="ARBA" id="ARBA00022448"/>
    </source>
</evidence>
<dbReference type="STRING" id="742767.HMPREF9456_00501"/>
<dbReference type="GO" id="GO:0015035">
    <property type="term" value="F:protein-disulfide reductase activity"/>
    <property type="evidence" value="ECO:0007669"/>
    <property type="project" value="UniProtKB-UniRule"/>
</dbReference>
<dbReference type="RefSeq" id="WP_006841872.1">
    <property type="nucleotide sequence ID" value="NZ_AQWJ01000001.1"/>
</dbReference>
<dbReference type="FunFam" id="3.40.30.10:FF:000001">
    <property type="entry name" value="Thioredoxin"/>
    <property type="match status" value="1"/>
</dbReference>
<dbReference type="NCBIfam" id="TIGR01068">
    <property type="entry name" value="thioredoxin"/>
    <property type="match status" value="1"/>
</dbReference>
<dbReference type="PROSITE" id="PS00194">
    <property type="entry name" value="THIOREDOXIN_1"/>
    <property type="match status" value="1"/>
</dbReference>
<dbReference type="PRINTS" id="PR00421">
    <property type="entry name" value="THIOREDOXIN"/>
</dbReference>
<dbReference type="InterPro" id="IPR017937">
    <property type="entry name" value="Thioredoxin_CS"/>
</dbReference>
<protein>
    <recommendedName>
        <fullName evidence="6">Thioredoxin</fullName>
    </recommendedName>
</protein>
<reference evidence="9 10" key="1">
    <citation type="submission" date="2011-04" db="EMBL/GenBank/DDBJ databases">
        <title>The Genome Sequence of Dysgonomonas mossii DSM 22836.</title>
        <authorList>
            <consortium name="The Broad Institute Genome Sequencing Platform"/>
            <person name="Earl A."/>
            <person name="Ward D."/>
            <person name="Feldgarden M."/>
            <person name="Gevers D."/>
            <person name="Pudlo N."/>
            <person name="Martens E."/>
            <person name="Allen-Vercoe E."/>
            <person name="Young S.K."/>
            <person name="Zeng Q."/>
            <person name="Gargeya S."/>
            <person name="Fitzgerald M."/>
            <person name="Haas B."/>
            <person name="Abouelleil A."/>
            <person name="Alvarado L."/>
            <person name="Arachchi H.M."/>
            <person name="Berlin A."/>
            <person name="Brown A."/>
            <person name="Chapman S.B."/>
            <person name="Chen Z."/>
            <person name="Dunbar C."/>
            <person name="Freedman E."/>
            <person name="Gearin G."/>
            <person name="Gellesch M."/>
            <person name="Goldberg J."/>
            <person name="Griggs A."/>
            <person name="Gujja S."/>
            <person name="Heiman D."/>
            <person name="Howarth C."/>
            <person name="Larson L."/>
            <person name="Lui A."/>
            <person name="MacDonald P.J.P."/>
            <person name="Mehta T."/>
            <person name="Montmayeur A."/>
            <person name="Murphy C."/>
            <person name="Neiman D."/>
            <person name="Pearson M."/>
            <person name="Priest M."/>
            <person name="Roberts A."/>
            <person name="Saif S."/>
            <person name="Shea T."/>
            <person name="Shenoy N."/>
            <person name="Sisk P."/>
            <person name="Stolte C."/>
            <person name="Sykes S."/>
            <person name="Yandava C."/>
            <person name="Wortman J."/>
            <person name="Nusbaum C."/>
            <person name="Birren B."/>
        </authorList>
    </citation>
    <scope>NUCLEOTIDE SEQUENCE [LARGE SCALE GENOMIC DNA]</scope>
    <source>
        <strain evidence="9 10">DSM 22836</strain>
    </source>
</reference>
<keyword evidence="5" id="KW-0676">Redox-active center</keyword>
<dbReference type="OrthoDB" id="9790390at2"/>
<proteinExistence type="inferred from homology"/>
<evidence type="ECO:0000313" key="10">
    <source>
        <dbReference type="Proteomes" id="UP000006420"/>
    </source>
</evidence>
<dbReference type="InterPro" id="IPR036249">
    <property type="entry name" value="Thioredoxin-like_sf"/>
</dbReference>
<gene>
    <name evidence="9" type="ORF">HMPREF9456_00501</name>
</gene>
<dbReference type="GeneID" id="78081185"/>
<sequence length="143" mass="15902">MRRKITLPILGVVLMTLAILLGSNSVFGNNNTTTNNDTPIVTLTSSNYEKETATGLVFVDFWAPWCGPCRRMAPILESIAKEYKGSAKVAKINVDNYKKFSIDKGIEVLPTIVVYKDGKEITRLRGLVSKEELAKIITEHTKK</sequence>
<dbReference type="Pfam" id="PF00085">
    <property type="entry name" value="Thioredoxin"/>
    <property type="match status" value="1"/>
</dbReference>
<dbReference type="InterPro" id="IPR005746">
    <property type="entry name" value="Thioredoxin"/>
</dbReference>
<evidence type="ECO:0000259" key="8">
    <source>
        <dbReference type="PROSITE" id="PS51352"/>
    </source>
</evidence>
<evidence type="ECO:0000313" key="9">
    <source>
        <dbReference type="EMBL" id="EGK06627.1"/>
    </source>
</evidence>
<feature type="signal peptide" evidence="7">
    <location>
        <begin position="1"/>
        <end position="28"/>
    </location>
</feature>
<keyword evidence="10" id="KW-1185">Reference proteome</keyword>